<dbReference type="AlphaFoldDB" id="A0A5E4MBB8"/>
<dbReference type="Gene3D" id="3.40.50.1820">
    <property type="entry name" value="alpha/beta hydrolase"/>
    <property type="match status" value="1"/>
</dbReference>
<dbReference type="Proteomes" id="UP000325440">
    <property type="component" value="Unassembled WGS sequence"/>
</dbReference>
<feature type="transmembrane region" description="Helical" evidence="1">
    <location>
        <begin position="71"/>
        <end position="88"/>
    </location>
</feature>
<feature type="domain" description="Phosphatidylserine Lipase ABHD16 N-terminal" evidence="3">
    <location>
        <begin position="2"/>
        <end position="127"/>
    </location>
</feature>
<evidence type="ECO:0000313" key="4">
    <source>
        <dbReference type="EMBL" id="VVC28750.1"/>
    </source>
</evidence>
<dbReference type="InterPro" id="IPR000073">
    <property type="entry name" value="AB_hydrolase_1"/>
</dbReference>
<name>A0A5E4MBB8_9HEMI</name>
<dbReference type="EMBL" id="CABPRJ010000483">
    <property type="protein sequence ID" value="VVC28750.1"/>
    <property type="molecule type" value="Genomic_DNA"/>
</dbReference>
<evidence type="ECO:0000313" key="5">
    <source>
        <dbReference type="Proteomes" id="UP000325440"/>
    </source>
</evidence>
<dbReference type="OrthoDB" id="6412627at2759"/>
<keyword evidence="5" id="KW-1185">Reference proteome</keyword>
<reference evidence="4 5" key="1">
    <citation type="submission" date="2019-08" db="EMBL/GenBank/DDBJ databases">
        <authorList>
            <person name="Alioto T."/>
            <person name="Alioto T."/>
            <person name="Gomez Garrido J."/>
        </authorList>
    </citation>
    <scope>NUCLEOTIDE SEQUENCE [LARGE SCALE GENOMIC DNA]</scope>
</reference>
<proteinExistence type="predicted"/>
<dbReference type="SUPFAM" id="SSF53474">
    <property type="entry name" value="alpha/beta-Hydrolases"/>
    <property type="match status" value="1"/>
</dbReference>
<keyword evidence="1" id="KW-1133">Transmembrane helix</keyword>
<feature type="domain" description="AB hydrolase-1" evidence="2">
    <location>
        <begin position="243"/>
        <end position="397"/>
    </location>
</feature>
<dbReference type="GO" id="GO:0004620">
    <property type="term" value="F:phospholipase activity"/>
    <property type="evidence" value="ECO:0007669"/>
    <property type="project" value="TreeGrafter"/>
</dbReference>
<dbReference type="PANTHER" id="PTHR12277:SF72">
    <property type="entry name" value="BAT5L PROTEIN"/>
    <property type="match status" value="1"/>
</dbReference>
<sequence>MFTDYIFTPELYKVYTGIRRNDNYIQLWQEKIADKILMTSYIFTRIATYCSPALLFMYGKCFLNPEFINQVFFHGSIAGITLITTFLLRSYGRAINPKYKVFYQDLKNAQLEYSTNNKKNLHKYDFDFSSWPVDFSWPINEEKTYRKNLMSYNFKLALQLLSSPSRLIGFIALHTFGISLIYPGSTSFLFYLMHQNLQSGRRSLITTFGGIRYKLKTIDGNFIDSMFVDRRPMHINPLNSKLIICTEGNAGFYEAGIMSSAVETHHSVLGWNHPGFGHSTGIPYIKQEQNAAETVMEFAIKILKFSPQNIILYGWSIGGFASSYLAKQFPDVHAVILDATFDDLVPLAIPRMPSIVENLVILCVREFTNLHVAENINQYHGPVLLIRRSNDEIIAIDPQNVSSNRGNHLLESLLENRYPKLFTEESRLVLWNWLSTSGEQQKQLLNQYGVDSKEQTNSFPSVTGNHPSNLGDGWSDQNKINMLLYLANRYMKDFNSTHCTPLPVEYFRYLI</sequence>
<dbReference type="GO" id="GO:0047372">
    <property type="term" value="F:monoacylglycerol lipase activity"/>
    <property type="evidence" value="ECO:0007669"/>
    <property type="project" value="TreeGrafter"/>
</dbReference>
<dbReference type="GO" id="GO:0012505">
    <property type="term" value="C:endomembrane system"/>
    <property type="evidence" value="ECO:0007669"/>
    <property type="project" value="TreeGrafter"/>
</dbReference>
<gene>
    <name evidence="4" type="ORF">CINCED_3A019797</name>
</gene>
<keyword evidence="1" id="KW-0812">Transmembrane</keyword>
<evidence type="ECO:0000259" key="2">
    <source>
        <dbReference type="Pfam" id="PF00561"/>
    </source>
</evidence>
<feature type="transmembrane region" description="Helical" evidence="1">
    <location>
        <begin position="167"/>
        <end position="193"/>
    </location>
</feature>
<dbReference type="GO" id="GO:0006660">
    <property type="term" value="P:phosphatidylserine catabolic process"/>
    <property type="evidence" value="ECO:0007669"/>
    <property type="project" value="TreeGrafter"/>
</dbReference>
<organism evidence="4 5">
    <name type="scientific">Cinara cedri</name>
    <dbReference type="NCBI Taxonomy" id="506608"/>
    <lineage>
        <taxon>Eukaryota</taxon>
        <taxon>Metazoa</taxon>
        <taxon>Ecdysozoa</taxon>
        <taxon>Arthropoda</taxon>
        <taxon>Hexapoda</taxon>
        <taxon>Insecta</taxon>
        <taxon>Pterygota</taxon>
        <taxon>Neoptera</taxon>
        <taxon>Paraneoptera</taxon>
        <taxon>Hemiptera</taxon>
        <taxon>Sternorrhyncha</taxon>
        <taxon>Aphidomorpha</taxon>
        <taxon>Aphidoidea</taxon>
        <taxon>Aphididae</taxon>
        <taxon>Lachninae</taxon>
        <taxon>Cinara</taxon>
    </lineage>
</organism>
<evidence type="ECO:0000256" key="1">
    <source>
        <dbReference type="SAM" id="Phobius"/>
    </source>
</evidence>
<dbReference type="Pfam" id="PF00561">
    <property type="entry name" value="Abhydrolase_1"/>
    <property type="match status" value="1"/>
</dbReference>
<dbReference type="InterPro" id="IPR029058">
    <property type="entry name" value="AB_hydrolase_fold"/>
</dbReference>
<dbReference type="Pfam" id="PF22990">
    <property type="entry name" value="ABHD16_N"/>
    <property type="match status" value="1"/>
</dbReference>
<protein>
    <submittedName>
        <fullName evidence="4">Alpha/beta hydrolase fold-1,Alpha/Beta hydrolase fold</fullName>
    </submittedName>
</protein>
<keyword evidence="4" id="KW-0378">Hydrolase</keyword>
<evidence type="ECO:0000259" key="3">
    <source>
        <dbReference type="Pfam" id="PF22990"/>
    </source>
</evidence>
<accession>A0A5E4MBB8</accession>
<keyword evidence="1" id="KW-0472">Membrane</keyword>
<dbReference type="GO" id="GO:0052651">
    <property type="term" value="P:monoacylglycerol catabolic process"/>
    <property type="evidence" value="ECO:0007669"/>
    <property type="project" value="TreeGrafter"/>
</dbReference>
<feature type="transmembrane region" description="Helical" evidence="1">
    <location>
        <begin position="36"/>
        <end position="59"/>
    </location>
</feature>
<dbReference type="InterPro" id="IPR054518">
    <property type="entry name" value="ABHD16_N"/>
</dbReference>
<dbReference type="PANTHER" id="PTHR12277">
    <property type="entry name" value="ALPHA/BETA HYDROLASE DOMAIN-CONTAINING PROTEIN"/>
    <property type="match status" value="1"/>
</dbReference>